<reference evidence="1" key="1">
    <citation type="submission" date="2022-11" db="EMBL/GenBank/DDBJ databases">
        <title>Complete genome sequence of Methanogenium organophilum DSM 3596.</title>
        <authorList>
            <person name="Chen S.-C."/>
            <person name="Lai S.-J."/>
            <person name="You Y.-T."/>
        </authorList>
    </citation>
    <scope>NUCLEOTIDE SEQUENCE</scope>
    <source>
        <strain evidence="1">DSM 3596</strain>
    </source>
</reference>
<accession>A0A9X9T9D7</accession>
<gene>
    <name evidence="1" type="ORF">OU421_06545</name>
</gene>
<dbReference type="GeneID" id="76834745"/>
<proteinExistence type="predicted"/>
<dbReference type="RefSeq" id="WP_268187826.1">
    <property type="nucleotide sequence ID" value="NZ_CP113361.1"/>
</dbReference>
<sequence length="95" mass="11150">MLDLDNGSYWTFGVWTNRKIELQFQRIKSCSQFKDPEMRLAFLRKLTAIEGIHIPENAVGSRPSFPLSTLRNKEDLDTFIDIITWAIEVYKEQIN</sequence>
<evidence type="ECO:0000313" key="1">
    <source>
        <dbReference type="EMBL" id="WAI02530.1"/>
    </source>
</evidence>
<dbReference type="Proteomes" id="UP001163096">
    <property type="component" value="Chromosome"/>
</dbReference>
<dbReference type="AlphaFoldDB" id="A0A9X9T9D7"/>
<organism evidence="1 2">
    <name type="scientific">Methanogenium organophilum</name>
    <dbReference type="NCBI Taxonomy" id="2199"/>
    <lineage>
        <taxon>Archaea</taxon>
        <taxon>Methanobacteriati</taxon>
        <taxon>Methanobacteriota</taxon>
        <taxon>Stenosarchaea group</taxon>
        <taxon>Methanomicrobia</taxon>
        <taxon>Methanomicrobiales</taxon>
        <taxon>Methanomicrobiaceae</taxon>
        <taxon>Methanogenium</taxon>
    </lineage>
</organism>
<name>A0A9X9T9D7_METOG</name>
<dbReference type="KEGG" id="mou:OU421_06545"/>
<protein>
    <submittedName>
        <fullName evidence="1">Uncharacterized protein</fullName>
    </submittedName>
</protein>
<keyword evidence="2" id="KW-1185">Reference proteome</keyword>
<evidence type="ECO:0000313" key="2">
    <source>
        <dbReference type="Proteomes" id="UP001163096"/>
    </source>
</evidence>
<dbReference type="EMBL" id="CP113361">
    <property type="protein sequence ID" value="WAI02530.1"/>
    <property type="molecule type" value="Genomic_DNA"/>
</dbReference>